<gene>
    <name evidence="2" type="ORF">AVDCRST_MAG24-218</name>
</gene>
<reference evidence="2" key="1">
    <citation type="submission" date="2020-02" db="EMBL/GenBank/DDBJ databases">
        <authorList>
            <person name="Meier V. D."/>
        </authorList>
    </citation>
    <scope>NUCLEOTIDE SEQUENCE</scope>
    <source>
        <strain evidence="2">AVDCRST_MAG24</strain>
    </source>
</reference>
<organism evidence="2">
    <name type="scientific">uncultured Nocardioidaceae bacterium</name>
    <dbReference type="NCBI Taxonomy" id="253824"/>
    <lineage>
        <taxon>Bacteria</taxon>
        <taxon>Bacillati</taxon>
        <taxon>Actinomycetota</taxon>
        <taxon>Actinomycetes</taxon>
        <taxon>Propionibacteriales</taxon>
        <taxon>Nocardioidaceae</taxon>
        <taxon>environmental samples</taxon>
    </lineage>
</organism>
<evidence type="ECO:0000256" key="1">
    <source>
        <dbReference type="SAM" id="MobiDB-lite"/>
    </source>
</evidence>
<dbReference type="AlphaFoldDB" id="A0A6J4KXN9"/>
<sequence>EREHRFPAQHDRLPHPAHPARACPAPRRSGGRPVRCLLPRPLCVAGCSALGGGRGRARAGDRAGRRLPVDARPAGRSRPRPARRRGRDPRDERPGERGPARGAAAGPAARRL</sequence>
<feature type="region of interest" description="Disordered" evidence="1">
    <location>
        <begin position="48"/>
        <end position="112"/>
    </location>
</feature>
<proteinExistence type="predicted"/>
<accession>A0A6J4KXN9</accession>
<feature type="compositionally biased region" description="Low complexity" evidence="1">
    <location>
        <begin position="100"/>
        <end position="112"/>
    </location>
</feature>
<feature type="non-terminal residue" evidence="2">
    <location>
        <position position="112"/>
    </location>
</feature>
<feature type="compositionally biased region" description="Basic and acidic residues" evidence="1">
    <location>
        <begin position="1"/>
        <end position="14"/>
    </location>
</feature>
<feature type="compositionally biased region" description="Basic residues" evidence="1">
    <location>
        <begin position="75"/>
        <end position="87"/>
    </location>
</feature>
<evidence type="ECO:0000313" key="2">
    <source>
        <dbReference type="EMBL" id="CAA9318425.1"/>
    </source>
</evidence>
<feature type="compositionally biased region" description="Low complexity" evidence="1">
    <location>
        <begin position="19"/>
        <end position="32"/>
    </location>
</feature>
<feature type="non-terminal residue" evidence="2">
    <location>
        <position position="1"/>
    </location>
</feature>
<name>A0A6J4KXN9_9ACTN</name>
<feature type="region of interest" description="Disordered" evidence="1">
    <location>
        <begin position="1"/>
        <end position="32"/>
    </location>
</feature>
<dbReference type="EMBL" id="CADCUF010000027">
    <property type="protein sequence ID" value="CAA9318425.1"/>
    <property type="molecule type" value="Genomic_DNA"/>
</dbReference>
<protein>
    <submittedName>
        <fullName evidence="2">Uncharacterized protein</fullName>
    </submittedName>
</protein>
<feature type="compositionally biased region" description="Basic and acidic residues" evidence="1">
    <location>
        <begin position="88"/>
        <end position="99"/>
    </location>
</feature>
<feature type="compositionally biased region" description="Basic and acidic residues" evidence="1">
    <location>
        <begin position="58"/>
        <end position="69"/>
    </location>
</feature>